<feature type="compositionally biased region" description="Gly residues" evidence="1">
    <location>
        <begin position="20"/>
        <end position="37"/>
    </location>
</feature>
<dbReference type="Proteomes" id="UP000242519">
    <property type="component" value="Unassembled WGS sequence"/>
</dbReference>
<comment type="caution">
    <text evidence="2">The sequence shown here is derived from an EMBL/GenBank/DDBJ whole genome shotgun (WGS) entry which is preliminary data.</text>
</comment>
<keyword evidence="3" id="KW-1185">Reference proteome</keyword>
<accession>A0A218Z9T9</accession>
<gene>
    <name evidence="2" type="ORF">B2J93_4119</name>
</gene>
<sequence length="45" mass="4483">MEGLQNKWRLRPFCTTRAGLLGGGGDSSSGKGGGDGSSGSLPSSR</sequence>
<organism evidence="2 3">
    <name type="scientific">Diplocarpon coronariae</name>
    <dbReference type="NCBI Taxonomy" id="2795749"/>
    <lineage>
        <taxon>Eukaryota</taxon>
        <taxon>Fungi</taxon>
        <taxon>Dikarya</taxon>
        <taxon>Ascomycota</taxon>
        <taxon>Pezizomycotina</taxon>
        <taxon>Leotiomycetes</taxon>
        <taxon>Helotiales</taxon>
        <taxon>Drepanopezizaceae</taxon>
        <taxon>Diplocarpon</taxon>
    </lineage>
</organism>
<evidence type="ECO:0000313" key="3">
    <source>
        <dbReference type="Proteomes" id="UP000242519"/>
    </source>
</evidence>
<dbReference type="EMBL" id="MZNU01000093">
    <property type="protein sequence ID" value="OWP04837.1"/>
    <property type="molecule type" value="Genomic_DNA"/>
</dbReference>
<evidence type="ECO:0000256" key="1">
    <source>
        <dbReference type="SAM" id="MobiDB-lite"/>
    </source>
</evidence>
<evidence type="ECO:0000313" key="2">
    <source>
        <dbReference type="EMBL" id="OWP04837.1"/>
    </source>
</evidence>
<feature type="region of interest" description="Disordered" evidence="1">
    <location>
        <begin position="17"/>
        <end position="45"/>
    </location>
</feature>
<proteinExistence type="predicted"/>
<name>A0A218Z9T9_9HELO</name>
<dbReference type="AlphaFoldDB" id="A0A218Z9T9"/>
<dbReference type="InParanoid" id="A0A218Z9T9"/>
<protein>
    <submittedName>
        <fullName evidence="2">Uncharacterized protein</fullName>
    </submittedName>
</protein>
<reference evidence="2 3" key="1">
    <citation type="submission" date="2017-04" db="EMBL/GenBank/DDBJ databases">
        <title>Draft genome sequence of Marssonina coronaria NL1: causal agent of apple blotch.</title>
        <authorList>
            <person name="Cheng Q."/>
        </authorList>
    </citation>
    <scope>NUCLEOTIDE SEQUENCE [LARGE SCALE GENOMIC DNA]</scope>
    <source>
        <strain evidence="2 3">NL1</strain>
    </source>
</reference>